<dbReference type="CDD" id="cd06170">
    <property type="entry name" value="LuxR_C_like"/>
    <property type="match status" value="1"/>
</dbReference>
<gene>
    <name evidence="3" type="ORF">THMIRHAM_02500</name>
</gene>
<dbReference type="EMBL" id="AP024202">
    <property type="protein sequence ID" value="BCN92465.1"/>
    <property type="molecule type" value="Genomic_DNA"/>
</dbReference>
<organism evidence="3 4">
    <name type="scientific">Thiomicrorhabdus immobilis</name>
    <dbReference type="NCBI Taxonomy" id="2791037"/>
    <lineage>
        <taxon>Bacteria</taxon>
        <taxon>Pseudomonadati</taxon>
        <taxon>Pseudomonadota</taxon>
        <taxon>Gammaproteobacteria</taxon>
        <taxon>Thiotrichales</taxon>
        <taxon>Piscirickettsiaceae</taxon>
        <taxon>Thiomicrorhabdus</taxon>
    </lineage>
</organism>
<evidence type="ECO:0000313" key="3">
    <source>
        <dbReference type="EMBL" id="BCN92465.1"/>
    </source>
</evidence>
<feature type="domain" description="HTH luxR-type" evidence="2">
    <location>
        <begin position="133"/>
        <end position="198"/>
    </location>
</feature>
<dbReference type="Gene3D" id="1.10.10.10">
    <property type="entry name" value="Winged helix-like DNA-binding domain superfamily/Winged helix DNA-binding domain"/>
    <property type="match status" value="1"/>
</dbReference>
<sequence length="198" mass="22460">MKRPLIFVQDPNALKNWLNACGTDAKVLYDLTDLATRFDTESHMILIQISPSSTVSEIVEIAKKYDVIAFANEPNNQEGLQLFENGIKGYINTFSSVERIEQAIETVKAGSIWLGQNVMQAMIQSLMKSNQPNNDWKASLTDREQEAAELVLQSKTNKEIAKQLEITERTVKAHLHNVFEKLDVSDRLALVLKIKNWQ</sequence>
<protein>
    <recommendedName>
        <fullName evidence="2">HTH luxR-type domain-containing protein</fullName>
    </recommendedName>
</protein>
<keyword evidence="4" id="KW-1185">Reference proteome</keyword>
<dbReference type="InterPro" id="IPR039420">
    <property type="entry name" value="WalR-like"/>
</dbReference>
<dbReference type="InterPro" id="IPR036388">
    <property type="entry name" value="WH-like_DNA-bd_sf"/>
</dbReference>
<dbReference type="PRINTS" id="PR00038">
    <property type="entry name" value="HTHLUXR"/>
</dbReference>
<dbReference type="SMART" id="SM00421">
    <property type="entry name" value="HTH_LUXR"/>
    <property type="match status" value="1"/>
</dbReference>
<evidence type="ECO:0000313" key="4">
    <source>
        <dbReference type="Proteomes" id="UP001054820"/>
    </source>
</evidence>
<dbReference type="PROSITE" id="PS50043">
    <property type="entry name" value="HTH_LUXR_2"/>
    <property type="match status" value="1"/>
</dbReference>
<proteinExistence type="predicted"/>
<dbReference type="RefSeq" id="WP_237262165.1">
    <property type="nucleotide sequence ID" value="NZ_AP024202.1"/>
</dbReference>
<dbReference type="Proteomes" id="UP001054820">
    <property type="component" value="Chromosome"/>
</dbReference>
<dbReference type="Gene3D" id="3.40.50.2300">
    <property type="match status" value="1"/>
</dbReference>
<evidence type="ECO:0000259" key="2">
    <source>
        <dbReference type="PROSITE" id="PS50043"/>
    </source>
</evidence>
<dbReference type="InterPro" id="IPR016032">
    <property type="entry name" value="Sig_transdc_resp-reg_C-effctor"/>
</dbReference>
<reference evidence="3" key="1">
    <citation type="journal article" date="2022" name="Arch. Microbiol.">
        <title>Thiomicrorhabdus immobilis sp. nov., a mesophilic sulfur-oxidizing bacterium isolated from sediment of a brackish lake in northern Japan.</title>
        <authorList>
            <person name="Kojima H."/>
            <person name="Mochizuki J."/>
            <person name="Kanda M."/>
            <person name="Watanabe T."/>
            <person name="Fukui M."/>
        </authorList>
    </citation>
    <scope>NUCLEOTIDE SEQUENCE</scope>
    <source>
        <strain evidence="3">Am19</strain>
    </source>
</reference>
<dbReference type="PANTHER" id="PTHR43214">
    <property type="entry name" value="TWO-COMPONENT RESPONSE REGULATOR"/>
    <property type="match status" value="1"/>
</dbReference>
<dbReference type="SUPFAM" id="SSF46894">
    <property type="entry name" value="C-terminal effector domain of the bipartite response regulators"/>
    <property type="match status" value="1"/>
</dbReference>
<dbReference type="Pfam" id="PF00196">
    <property type="entry name" value="GerE"/>
    <property type="match status" value="1"/>
</dbReference>
<keyword evidence="1" id="KW-0238">DNA-binding</keyword>
<dbReference type="InterPro" id="IPR000792">
    <property type="entry name" value="Tscrpt_reg_LuxR_C"/>
</dbReference>
<dbReference type="PANTHER" id="PTHR43214:SF38">
    <property type="entry name" value="NITRATE_NITRITE RESPONSE REGULATOR PROTEIN NARL"/>
    <property type="match status" value="1"/>
</dbReference>
<evidence type="ECO:0000256" key="1">
    <source>
        <dbReference type="ARBA" id="ARBA00023125"/>
    </source>
</evidence>
<name>A0ABM7MAU7_9GAMM</name>
<accession>A0ABM7MAU7</accession>